<dbReference type="GO" id="GO:0003724">
    <property type="term" value="F:RNA helicase activity"/>
    <property type="evidence" value="ECO:0007669"/>
    <property type="project" value="UniProtKB-EC"/>
</dbReference>
<name>A0A183A1K3_9TREM</name>
<reference evidence="9 10" key="2">
    <citation type="submission" date="2018-11" db="EMBL/GenBank/DDBJ databases">
        <authorList>
            <consortium name="Pathogen Informatics"/>
        </authorList>
    </citation>
    <scope>NUCLEOTIDE SEQUENCE [LARGE SCALE GENOMIC DNA]</scope>
    <source>
        <strain evidence="9 10">Egypt</strain>
    </source>
</reference>
<dbReference type="InterPro" id="IPR014014">
    <property type="entry name" value="RNA_helicase_DEAD_Q_motif"/>
</dbReference>
<accession>A0A183A1K3</accession>
<dbReference type="EC" id="3.6.4.13" evidence="1"/>
<evidence type="ECO:0000256" key="6">
    <source>
        <dbReference type="PROSITE-ProRule" id="PRU00552"/>
    </source>
</evidence>
<evidence type="ECO:0000313" key="10">
    <source>
        <dbReference type="Proteomes" id="UP000272942"/>
    </source>
</evidence>
<dbReference type="GO" id="GO:0005524">
    <property type="term" value="F:ATP binding"/>
    <property type="evidence" value="ECO:0007669"/>
    <property type="project" value="UniProtKB-KW"/>
</dbReference>
<evidence type="ECO:0000313" key="11">
    <source>
        <dbReference type="WBParaSite" id="ECPE_0000083801-mRNA-1"/>
    </source>
</evidence>
<dbReference type="GO" id="GO:0005829">
    <property type="term" value="C:cytosol"/>
    <property type="evidence" value="ECO:0007669"/>
    <property type="project" value="TreeGrafter"/>
</dbReference>
<dbReference type="WBParaSite" id="ECPE_0000083801-mRNA-1">
    <property type="protein sequence ID" value="ECPE_0000083801-mRNA-1"/>
    <property type="gene ID" value="ECPE_0000083801"/>
</dbReference>
<gene>
    <name evidence="9" type="ORF">ECPE_LOCUS838</name>
</gene>
<evidence type="ECO:0000259" key="8">
    <source>
        <dbReference type="PROSITE" id="PS51195"/>
    </source>
</evidence>
<dbReference type="SUPFAM" id="SSF52540">
    <property type="entry name" value="P-loop containing nucleoside triphosphate hydrolases"/>
    <property type="match status" value="1"/>
</dbReference>
<dbReference type="PROSITE" id="PS51195">
    <property type="entry name" value="Q_MOTIF"/>
    <property type="match status" value="1"/>
</dbReference>
<dbReference type="Gene3D" id="3.40.50.300">
    <property type="entry name" value="P-loop containing nucleotide triphosphate hydrolases"/>
    <property type="match status" value="1"/>
</dbReference>
<dbReference type="PANTHER" id="PTHR47959">
    <property type="entry name" value="ATP-DEPENDENT RNA HELICASE RHLE-RELATED"/>
    <property type="match status" value="1"/>
</dbReference>
<dbReference type="OrthoDB" id="10261904at2759"/>
<keyword evidence="4" id="KW-0347">Helicase</keyword>
<dbReference type="InterPro" id="IPR011545">
    <property type="entry name" value="DEAD/DEAH_box_helicase_dom"/>
</dbReference>
<sequence>MHTSPDSSFASLGLDSRLCRMVQDLGWTEPSPIQRSSIPVALKGQDVIGIAETGSGKTGAFLLPIIQDWAKAGHPTGFALLLVPTRELVKQLSDEAIRLGRSDSDEADTEPSVRVVQLVGGEDMVDQALQLAWHRHHMIIGKRKRSAEFRGKGIQSVANQIIKCLQLKTLHDAISNLT</sequence>
<evidence type="ECO:0000256" key="4">
    <source>
        <dbReference type="ARBA" id="ARBA00022806"/>
    </source>
</evidence>
<dbReference type="AlphaFoldDB" id="A0A183A1K3"/>
<feature type="short sequence motif" description="Q motif" evidence="6">
    <location>
        <begin position="7"/>
        <end position="35"/>
    </location>
</feature>
<keyword evidence="5" id="KW-0067">ATP-binding</keyword>
<dbReference type="InterPro" id="IPR027417">
    <property type="entry name" value="P-loop_NTPase"/>
</dbReference>
<dbReference type="SMART" id="SM00487">
    <property type="entry name" value="DEXDc"/>
    <property type="match status" value="1"/>
</dbReference>
<dbReference type="PANTHER" id="PTHR47959:SF24">
    <property type="entry name" value="ATP-DEPENDENT RNA HELICASE"/>
    <property type="match status" value="1"/>
</dbReference>
<evidence type="ECO:0000256" key="1">
    <source>
        <dbReference type="ARBA" id="ARBA00012552"/>
    </source>
</evidence>
<proteinExistence type="predicted"/>
<feature type="domain" description="Helicase ATP-binding" evidence="7">
    <location>
        <begin position="38"/>
        <end position="116"/>
    </location>
</feature>
<keyword evidence="10" id="KW-1185">Reference proteome</keyword>
<dbReference type="InterPro" id="IPR014001">
    <property type="entry name" value="Helicase_ATP-bd"/>
</dbReference>
<evidence type="ECO:0000256" key="2">
    <source>
        <dbReference type="ARBA" id="ARBA00022741"/>
    </source>
</evidence>
<dbReference type="Proteomes" id="UP000272942">
    <property type="component" value="Unassembled WGS sequence"/>
</dbReference>
<dbReference type="InterPro" id="IPR050079">
    <property type="entry name" value="DEAD_box_RNA_helicase"/>
</dbReference>
<evidence type="ECO:0000256" key="3">
    <source>
        <dbReference type="ARBA" id="ARBA00022801"/>
    </source>
</evidence>
<keyword evidence="3" id="KW-0378">Hydrolase</keyword>
<dbReference type="EMBL" id="UZAN01003497">
    <property type="protein sequence ID" value="VDP29658.1"/>
    <property type="molecule type" value="Genomic_DNA"/>
</dbReference>
<dbReference type="GO" id="GO:0003676">
    <property type="term" value="F:nucleic acid binding"/>
    <property type="evidence" value="ECO:0007669"/>
    <property type="project" value="InterPro"/>
</dbReference>
<evidence type="ECO:0000256" key="5">
    <source>
        <dbReference type="ARBA" id="ARBA00022840"/>
    </source>
</evidence>
<evidence type="ECO:0000313" key="9">
    <source>
        <dbReference type="EMBL" id="VDP29658.1"/>
    </source>
</evidence>
<dbReference type="Pfam" id="PF00270">
    <property type="entry name" value="DEAD"/>
    <property type="match status" value="1"/>
</dbReference>
<dbReference type="PROSITE" id="PS51192">
    <property type="entry name" value="HELICASE_ATP_BIND_1"/>
    <property type="match status" value="1"/>
</dbReference>
<organism evidence="11">
    <name type="scientific">Echinostoma caproni</name>
    <dbReference type="NCBI Taxonomy" id="27848"/>
    <lineage>
        <taxon>Eukaryota</taxon>
        <taxon>Metazoa</taxon>
        <taxon>Spiralia</taxon>
        <taxon>Lophotrochozoa</taxon>
        <taxon>Platyhelminthes</taxon>
        <taxon>Trematoda</taxon>
        <taxon>Digenea</taxon>
        <taxon>Plagiorchiida</taxon>
        <taxon>Echinostomata</taxon>
        <taxon>Echinostomatoidea</taxon>
        <taxon>Echinostomatidae</taxon>
        <taxon>Echinostoma</taxon>
    </lineage>
</organism>
<evidence type="ECO:0000259" key="7">
    <source>
        <dbReference type="PROSITE" id="PS51192"/>
    </source>
</evidence>
<feature type="domain" description="DEAD-box RNA helicase Q" evidence="8">
    <location>
        <begin position="7"/>
        <end position="35"/>
    </location>
</feature>
<protein>
    <recommendedName>
        <fullName evidence="1">RNA helicase</fullName>
        <ecNumber evidence="1">3.6.4.13</ecNumber>
    </recommendedName>
</protein>
<reference evidence="11" key="1">
    <citation type="submission" date="2016-06" db="UniProtKB">
        <authorList>
            <consortium name="WormBaseParasite"/>
        </authorList>
    </citation>
    <scope>IDENTIFICATION</scope>
</reference>
<keyword evidence="2" id="KW-0547">Nucleotide-binding</keyword>
<dbReference type="GO" id="GO:0016787">
    <property type="term" value="F:hydrolase activity"/>
    <property type="evidence" value="ECO:0007669"/>
    <property type="project" value="UniProtKB-KW"/>
</dbReference>